<dbReference type="Gene3D" id="3.30.200.20">
    <property type="entry name" value="Phosphorylase Kinase, domain 1"/>
    <property type="match status" value="1"/>
</dbReference>
<dbReference type="AlphaFoldDB" id="A0A7J7GZW7"/>
<dbReference type="InterPro" id="IPR025287">
    <property type="entry name" value="WAK_GUB"/>
</dbReference>
<dbReference type="FunFam" id="1.10.510.10:FF:000590">
    <property type="entry name" value="PR5-like receptor kinase"/>
    <property type="match status" value="1"/>
</dbReference>
<keyword evidence="6 12" id="KW-0547">Nucleotide-binding</keyword>
<evidence type="ECO:0000256" key="8">
    <source>
        <dbReference type="ARBA" id="ARBA00022840"/>
    </source>
</evidence>
<organism evidence="15 16">
    <name type="scientific">Camellia sinensis</name>
    <name type="common">Tea plant</name>
    <name type="synonym">Thea sinensis</name>
    <dbReference type="NCBI Taxonomy" id="4442"/>
    <lineage>
        <taxon>Eukaryota</taxon>
        <taxon>Viridiplantae</taxon>
        <taxon>Streptophyta</taxon>
        <taxon>Embryophyta</taxon>
        <taxon>Tracheophyta</taxon>
        <taxon>Spermatophyta</taxon>
        <taxon>Magnoliopsida</taxon>
        <taxon>eudicotyledons</taxon>
        <taxon>Gunneridae</taxon>
        <taxon>Pentapetalae</taxon>
        <taxon>asterids</taxon>
        <taxon>Ericales</taxon>
        <taxon>Theaceae</taxon>
        <taxon>Camellia</taxon>
    </lineage>
</organism>
<dbReference type="InterPro" id="IPR000719">
    <property type="entry name" value="Prot_kinase_dom"/>
</dbReference>
<evidence type="ECO:0000256" key="1">
    <source>
        <dbReference type="ARBA" id="ARBA00004479"/>
    </source>
</evidence>
<protein>
    <recommendedName>
        <fullName evidence="14">Protein kinase domain-containing protein</fullName>
    </recommendedName>
</protein>
<dbReference type="InterPro" id="IPR008271">
    <property type="entry name" value="Ser/Thr_kinase_AS"/>
</dbReference>
<dbReference type="Proteomes" id="UP000593564">
    <property type="component" value="Unassembled WGS sequence"/>
</dbReference>
<keyword evidence="7" id="KW-0418">Kinase</keyword>
<keyword evidence="2" id="KW-0723">Serine/threonine-protein kinase</keyword>
<dbReference type="SMART" id="SM00220">
    <property type="entry name" value="S_TKc"/>
    <property type="match status" value="1"/>
</dbReference>
<keyword evidence="9 13" id="KW-1133">Transmembrane helix</keyword>
<keyword evidence="8 12" id="KW-0067">ATP-binding</keyword>
<keyword evidence="5" id="KW-0732">Signal</keyword>
<comment type="caution">
    <text evidence="15">The sequence shown here is derived from an EMBL/GenBank/DDBJ whole genome shotgun (WGS) entry which is preliminary data.</text>
</comment>
<evidence type="ECO:0000256" key="2">
    <source>
        <dbReference type="ARBA" id="ARBA00022527"/>
    </source>
</evidence>
<comment type="subcellular location">
    <subcellularLocation>
        <location evidence="1">Membrane</location>
        <topology evidence="1">Single-pass type I membrane protein</topology>
    </subcellularLocation>
</comment>
<dbReference type="InterPro" id="IPR011009">
    <property type="entry name" value="Kinase-like_dom_sf"/>
</dbReference>
<dbReference type="FunFam" id="3.30.200.20:FF:000178">
    <property type="entry name" value="serine/threonine-protein kinase PBS1-like"/>
    <property type="match status" value="1"/>
</dbReference>
<feature type="binding site" evidence="12">
    <location>
        <position position="349"/>
    </location>
    <ligand>
        <name>ATP</name>
        <dbReference type="ChEBI" id="CHEBI:30616"/>
    </ligand>
</feature>
<dbReference type="InterPro" id="IPR017441">
    <property type="entry name" value="Protein_kinase_ATP_BS"/>
</dbReference>
<keyword evidence="16" id="KW-1185">Reference proteome</keyword>
<evidence type="ECO:0000259" key="14">
    <source>
        <dbReference type="PROSITE" id="PS50011"/>
    </source>
</evidence>
<dbReference type="InterPro" id="IPR045874">
    <property type="entry name" value="LRK10/LRL21-25-like"/>
</dbReference>
<evidence type="ECO:0000313" key="15">
    <source>
        <dbReference type="EMBL" id="KAF5945531.1"/>
    </source>
</evidence>
<dbReference type="CDD" id="cd14066">
    <property type="entry name" value="STKc_IRAK"/>
    <property type="match status" value="1"/>
</dbReference>
<evidence type="ECO:0000256" key="10">
    <source>
        <dbReference type="ARBA" id="ARBA00023136"/>
    </source>
</evidence>
<sequence>MRSGKSEGGGALIAFSSLLIIIPFFIIQTQAAARSLLLESKYCSSSCGDIQNITYPFRLKGDPIICGDPDYELSCEKDKTIMNFHSGMYYVKNISYAMRTIRLVDVNFTNGTCNLPSASLSSDDVRNDYRYQGLLFFSSISFVNCSATINDPTYIILPCLSRGNTSYVYVKFDSESLYDVPVGCSYLSMIPVDRKPINTDDVKKLLAAGFELGWSVECRNCHLSNQTCSLSAFEYPLDYYCSKDNLVEAILKVVVSVLVLLFWVIALIARFIITPLVVIVFLIHKYRKERKPVDRVENFLRNQQSLMPKRYSYNDLMAMTNHFKDQLGKGGFGSVYKGHLPGGFLIAVKMLENTKFSAQEFINEVSTIGRIHHVNVVQLLGFCSEGSYRGLVYEYMPNGSLDKHIFSKEGKTQSFTWEKLLEIALGTARGIEYLHCGCDVCILHFDIKPHNVLLDQNFVPKVADFGLAKFYPKEYNAMSMSTTRGTIGYIAPELISRNFGAVSSKSDVYSFGMLLLEMAGGRKNVDAKAKSSSKVYFPSWVYDHLTVGGGDLELVNVCEIEIEIAKKLCIVGLWCIQVKASDRPSMIRVVEMLEGSIDDLQMPPKPLWSSPQRLSVQETQSNASTDWQTSESMEECLYGDNNNVYSHQYIV</sequence>
<dbReference type="Gene3D" id="1.10.510.10">
    <property type="entry name" value="Transferase(Phosphotransferase) domain 1"/>
    <property type="match status" value="1"/>
</dbReference>
<evidence type="ECO:0000256" key="9">
    <source>
        <dbReference type="ARBA" id="ARBA00022989"/>
    </source>
</evidence>
<dbReference type="PROSITE" id="PS00107">
    <property type="entry name" value="PROTEIN_KINASE_ATP"/>
    <property type="match status" value="1"/>
</dbReference>
<evidence type="ECO:0000256" key="3">
    <source>
        <dbReference type="ARBA" id="ARBA00022679"/>
    </source>
</evidence>
<reference evidence="16" key="1">
    <citation type="journal article" date="2020" name="Nat. Commun.">
        <title>Genome assembly of wild tea tree DASZ reveals pedigree and selection history of tea varieties.</title>
        <authorList>
            <person name="Zhang W."/>
            <person name="Zhang Y."/>
            <person name="Qiu H."/>
            <person name="Guo Y."/>
            <person name="Wan H."/>
            <person name="Zhang X."/>
            <person name="Scossa F."/>
            <person name="Alseekh S."/>
            <person name="Zhang Q."/>
            <person name="Wang P."/>
            <person name="Xu L."/>
            <person name="Schmidt M.H."/>
            <person name="Jia X."/>
            <person name="Li D."/>
            <person name="Zhu A."/>
            <person name="Guo F."/>
            <person name="Chen W."/>
            <person name="Ni D."/>
            <person name="Usadel B."/>
            <person name="Fernie A.R."/>
            <person name="Wen W."/>
        </authorList>
    </citation>
    <scope>NUCLEOTIDE SEQUENCE [LARGE SCALE GENOMIC DNA]</scope>
    <source>
        <strain evidence="16">cv. G240</strain>
    </source>
</reference>
<evidence type="ECO:0000256" key="11">
    <source>
        <dbReference type="ARBA" id="ARBA00023180"/>
    </source>
</evidence>
<name>A0A7J7GZW7_CAMSI</name>
<reference evidence="15 16" key="2">
    <citation type="submission" date="2020-07" db="EMBL/GenBank/DDBJ databases">
        <title>Genome assembly of wild tea tree DASZ reveals pedigree and selection history of tea varieties.</title>
        <authorList>
            <person name="Zhang W."/>
        </authorList>
    </citation>
    <scope>NUCLEOTIDE SEQUENCE [LARGE SCALE GENOMIC DNA]</scope>
    <source>
        <strain evidence="16">cv. G240</strain>
        <tissue evidence="15">Leaf</tissue>
    </source>
</reference>
<dbReference type="Pfam" id="PF13947">
    <property type="entry name" value="GUB_WAK_bind"/>
    <property type="match status" value="1"/>
</dbReference>
<dbReference type="PROSITE" id="PS50011">
    <property type="entry name" value="PROTEIN_KINASE_DOM"/>
    <property type="match status" value="1"/>
</dbReference>
<accession>A0A7J7GZW7</accession>
<feature type="domain" description="Protein kinase" evidence="14">
    <location>
        <begin position="321"/>
        <end position="597"/>
    </location>
</feature>
<dbReference type="PANTHER" id="PTHR27009">
    <property type="entry name" value="RUST RESISTANCE KINASE LR10-RELATED"/>
    <property type="match status" value="1"/>
</dbReference>
<evidence type="ECO:0000256" key="12">
    <source>
        <dbReference type="PROSITE-ProRule" id="PRU10141"/>
    </source>
</evidence>
<proteinExistence type="predicted"/>
<evidence type="ECO:0000313" key="16">
    <source>
        <dbReference type="Proteomes" id="UP000593564"/>
    </source>
</evidence>
<dbReference type="GO" id="GO:0004674">
    <property type="term" value="F:protein serine/threonine kinase activity"/>
    <property type="evidence" value="ECO:0007669"/>
    <property type="project" value="UniProtKB-KW"/>
</dbReference>
<keyword evidence="11" id="KW-0325">Glycoprotein</keyword>
<keyword evidence="10 13" id="KW-0472">Membrane</keyword>
<dbReference type="GO" id="GO:0016020">
    <property type="term" value="C:membrane"/>
    <property type="evidence" value="ECO:0007669"/>
    <property type="project" value="UniProtKB-SubCell"/>
</dbReference>
<evidence type="ECO:0000256" key="6">
    <source>
        <dbReference type="ARBA" id="ARBA00022741"/>
    </source>
</evidence>
<dbReference type="PROSITE" id="PS00108">
    <property type="entry name" value="PROTEIN_KINASE_ST"/>
    <property type="match status" value="1"/>
</dbReference>
<keyword evidence="3" id="KW-0808">Transferase</keyword>
<evidence type="ECO:0000256" key="7">
    <source>
        <dbReference type="ARBA" id="ARBA00022777"/>
    </source>
</evidence>
<dbReference type="GO" id="GO:0005524">
    <property type="term" value="F:ATP binding"/>
    <property type="evidence" value="ECO:0007669"/>
    <property type="project" value="UniProtKB-UniRule"/>
</dbReference>
<dbReference type="GO" id="GO:0030247">
    <property type="term" value="F:polysaccharide binding"/>
    <property type="evidence" value="ECO:0007669"/>
    <property type="project" value="InterPro"/>
</dbReference>
<keyword evidence="4 13" id="KW-0812">Transmembrane</keyword>
<dbReference type="SUPFAM" id="SSF56112">
    <property type="entry name" value="Protein kinase-like (PK-like)"/>
    <property type="match status" value="1"/>
</dbReference>
<gene>
    <name evidence="15" type="ORF">HYC85_015759</name>
</gene>
<evidence type="ECO:0000256" key="4">
    <source>
        <dbReference type="ARBA" id="ARBA00022692"/>
    </source>
</evidence>
<dbReference type="Pfam" id="PF00069">
    <property type="entry name" value="Pkinase"/>
    <property type="match status" value="1"/>
</dbReference>
<feature type="transmembrane region" description="Helical" evidence="13">
    <location>
        <begin position="250"/>
        <end position="283"/>
    </location>
</feature>
<evidence type="ECO:0000256" key="13">
    <source>
        <dbReference type="SAM" id="Phobius"/>
    </source>
</evidence>
<evidence type="ECO:0000256" key="5">
    <source>
        <dbReference type="ARBA" id="ARBA00022729"/>
    </source>
</evidence>
<dbReference type="EMBL" id="JACBKZ010000007">
    <property type="protein sequence ID" value="KAF5945531.1"/>
    <property type="molecule type" value="Genomic_DNA"/>
</dbReference>